<dbReference type="EMBL" id="ML992502">
    <property type="protein sequence ID" value="KAF2226291.1"/>
    <property type="molecule type" value="Genomic_DNA"/>
</dbReference>
<evidence type="ECO:0000256" key="2">
    <source>
        <dbReference type="ARBA" id="ARBA00012425"/>
    </source>
</evidence>
<evidence type="ECO:0000256" key="9">
    <source>
        <dbReference type="ARBA" id="ARBA00048367"/>
    </source>
</evidence>
<dbReference type="PANTHER" id="PTHR24056">
    <property type="entry name" value="CELL DIVISION PROTEIN KINASE"/>
    <property type="match status" value="1"/>
</dbReference>
<dbReference type="OrthoDB" id="1732493at2759"/>
<proteinExistence type="inferred from homology"/>
<evidence type="ECO:0000256" key="10">
    <source>
        <dbReference type="SAM" id="MobiDB-lite"/>
    </source>
</evidence>
<dbReference type="InterPro" id="IPR000719">
    <property type="entry name" value="Prot_kinase_dom"/>
</dbReference>
<evidence type="ECO:0000256" key="3">
    <source>
        <dbReference type="ARBA" id="ARBA00022527"/>
    </source>
</evidence>
<evidence type="ECO:0000256" key="1">
    <source>
        <dbReference type="ARBA" id="ARBA00006485"/>
    </source>
</evidence>
<feature type="domain" description="Protein kinase" evidence="11">
    <location>
        <begin position="97"/>
        <end position="394"/>
    </location>
</feature>
<dbReference type="PROSITE" id="PS00108">
    <property type="entry name" value="PROTEIN_KINASE_ST"/>
    <property type="match status" value="1"/>
</dbReference>
<dbReference type="Proteomes" id="UP000799538">
    <property type="component" value="Unassembled WGS sequence"/>
</dbReference>
<name>A0A6A6GKU0_9PEZI</name>
<comment type="catalytic activity">
    <reaction evidence="8">
        <text>L-threonyl-[protein] + ATP = O-phospho-L-threonyl-[protein] + ADP + H(+)</text>
        <dbReference type="Rhea" id="RHEA:46608"/>
        <dbReference type="Rhea" id="RHEA-COMP:11060"/>
        <dbReference type="Rhea" id="RHEA-COMP:11605"/>
        <dbReference type="ChEBI" id="CHEBI:15378"/>
        <dbReference type="ChEBI" id="CHEBI:30013"/>
        <dbReference type="ChEBI" id="CHEBI:30616"/>
        <dbReference type="ChEBI" id="CHEBI:61977"/>
        <dbReference type="ChEBI" id="CHEBI:456216"/>
        <dbReference type="EC" id="2.7.11.22"/>
    </reaction>
</comment>
<dbReference type="InterPro" id="IPR050108">
    <property type="entry name" value="CDK"/>
</dbReference>
<keyword evidence="5" id="KW-0547">Nucleotide-binding</keyword>
<sequence length="443" mass="49709">MKSKWADNEQDAADAARRKQEKEEKKRAKAEKQRKLEEEQTRARQVAETTIRGSDEDSGRPSKRQRLSNDATDAEGSAPLLRFDTGTWSPSRSISDFETLNPIEEGTYGYVSRARDLRSNTIVALKKMKLEGASSYGIPVTCLREIQTLQRARHKHIITLNEVITSTEPSSASPLVPDIYLSMEFAAHDLKSLLSDMPAPFTPSETKSLLLQLSSALYHLHSNSILHRDIKTSNILLLSTGRLKLADFGMARFTSSPPPPNLTTLVVTLWYRSPELLLGTKEYDAAVDMWSLGCVFAELLTRDPVLQGRNEVDQLSKIFELVGTPTEKSWPGWRRLPNARTIKTPSSDRTKEKGKLRGMFGSLTKAGRALLEDLLLLDPSKRLTAEEVLEHEYFSEDPKPKREEMFPSFPSKAGGERRRRKNTPPAPVRGAEQEADFSKLFGG</sequence>
<evidence type="ECO:0000256" key="4">
    <source>
        <dbReference type="ARBA" id="ARBA00022679"/>
    </source>
</evidence>
<protein>
    <recommendedName>
        <fullName evidence="2">cyclin-dependent kinase</fullName>
        <ecNumber evidence="2">2.7.11.22</ecNumber>
    </recommendedName>
</protein>
<evidence type="ECO:0000313" key="12">
    <source>
        <dbReference type="EMBL" id="KAF2226291.1"/>
    </source>
</evidence>
<dbReference type="Gene3D" id="1.10.510.10">
    <property type="entry name" value="Transferase(Phosphotransferase) domain 1"/>
    <property type="match status" value="1"/>
</dbReference>
<gene>
    <name evidence="12" type="ORF">BDZ85DRAFT_48388</name>
</gene>
<evidence type="ECO:0000256" key="7">
    <source>
        <dbReference type="ARBA" id="ARBA00022840"/>
    </source>
</evidence>
<organism evidence="12 13">
    <name type="scientific">Elsinoe ampelina</name>
    <dbReference type="NCBI Taxonomy" id="302913"/>
    <lineage>
        <taxon>Eukaryota</taxon>
        <taxon>Fungi</taxon>
        <taxon>Dikarya</taxon>
        <taxon>Ascomycota</taxon>
        <taxon>Pezizomycotina</taxon>
        <taxon>Dothideomycetes</taxon>
        <taxon>Dothideomycetidae</taxon>
        <taxon>Myriangiales</taxon>
        <taxon>Elsinoaceae</taxon>
        <taxon>Elsinoe</taxon>
    </lineage>
</organism>
<dbReference type="GO" id="GO:0005524">
    <property type="term" value="F:ATP binding"/>
    <property type="evidence" value="ECO:0007669"/>
    <property type="project" value="UniProtKB-KW"/>
</dbReference>
<feature type="region of interest" description="Disordered" evidence="10">
    <location>
        <begin position="1"/>
        <end position="85"/>
    </location>
</feature>
<evidence type="ECO:0000256" key="5">
    <source>
        <dbReference type="ARBA" id="ARBA00022741"/>
    </source>
</evidence>
<dbReference type="GO" id="GO:0005634">
    <property type="term" value="C:nucleus"/>
    <property type="evidence" value="ECO:0007669"/>
    <property type="project" value="TreeGrafter"/>
</dbReference>
<keyword evidence="13" id="KW-1185">Reference proteome</keyword>
<dbReference type="FunFam" id="1.10.510.10:FF:000624">
    <property type="entry name" value="Mitogen-activated protein kinase"/>
    <property type="match status" value="1"/>
</dbReference>
<dbReference type="InterPro" id="IPR008271">
    <property type="entry name" value="Ser/Thr_kinase_AS"/>
</dbReference>
<evidence type="ECO:0000256" key="8">
    <source>
        <dbReference type="ARBA" id="ARBA00047811"/>
    </source>
</evidence>
<keyword evidence="7" id="KW-0067">ATP-binding</keyword>
<evidence type="ECO:0000259" key="11">
    <source>
        <dbReference type="PROSITE" id="PS50011"/>
    </source>
</evidence>
<evidence type="ECO:0000256" key="6">
    <source>
        <dbReference type="ARBA" id="ARBA00022777"/>
    </source>
</evidence>
<accession>A0A6A6GKU0</accession>
<keyword evidence="6 12" id="KW-0418">Kinase</keyword>
<dbReference type="GO" id="GO:0007346">
    <property type="term" value="P:regulation of mitotic cell cycle"/>
    <property type="evidence" value="ECO:0007669"/>
    <property type="project" value="TreeGrafter"/>
</dbReference>
<dbReference type="SUPFAM" id="SSF56112">
    <property type="entry name" value="Protein kinase-like (PK-like)"/>
    <property type="match status" value="1"/>
</dbReference>
<feature type="compositionally biased region" description="Basic and acidic residues" evidence="10">
    <location>
        <begin position="393"/>
        <end position="405"/>
    </location>
</feature>
<dbReference type="Pfam" id="PF00069">
    <property type="entry name" value="Pkinase"/>
    <property type="match status" value="1"/>
</dbReference>
<dbReference type="PROSITE" id="PS50011">
    <property type="entry name" value="PROTEIN_KINASE_DOM"/>
    <property type="match status" value="1"/>
</dbReference>
<dbReference type="InterPro" id="IPR011009">
    <property type="entry name" value="Kinase-like_dom_sf"/>
</dbReference>
<dbReference type="AlphaFoldDB" id="A0A6A6GKU0"/>
<comment type="catalytic activity">
    <reaction evidence="9">
        <text>L-seryl-[protein] + ATP = O-phospho-L-seryl-[protein] + ADP + H(+)</text>
        <dbReference type="Rhea" id="RHEA:17989"/>
        <dbReference type="Rhea" id="RHEA-COMP:9863"/>
        <dbReference type="Rhea" id="RHEA-COMP:11604"/>
        <dbReference type="ChEBI" id="CHEBI:15378"/>
        <dbReference type="ChEBI" id="CHEBI:29999"/>
        <dbReference type="ChEBI" id="CHEBI:30616"/>
        <dbReference type="ChEBI" id="CHEBI:83421"/>
        <dbReference type="ChEBI" id="CHEBI:456216"/>
        <dbReference type="EC" id="2.7.11.22"/>
    </reaction>
</comment>
<keyword evidence="4" id="KW-0808">Transferase</keyword>
<dbReference type="EC" id="2.7.11.22" evidence="2"/>
<dbReference type="GO" id="GO:0004693">
    <property type="term" value="F:cyclin-dependent protein serine/threonine kinase activity"/>
    <property type="evidence" value="ECO:0007669"/>
    <property type="project" value="UniProtKB-EC"/>
</dbReference>
<evidence type="ECO:0000313" key="13">
    <source>
        <dbReference type="Proteomes" id="UP000799538"/>
    </source>
</evidence>
<dbReference type="SMART" id="SM00220">
    <property type="entry name" value="S_TKc"/>
    <property type="match status" value="1"/>
</dbReference>
<feature type="region of interest" description="Disordered" evidence="10">
    <location>
        <begin position="393"/>
        <end position="443"/>
    </location>
</feature>
<dbReference type="Gene3D" id="3.30.200.20">
    <property type="entry name" value="Phosphorylase Kinase, domain 1"/>
    <property type="match status" value="1"/>
</dbReference>
<comment type="similarity">
    <text evidence="1">Belongs to the protein kinase superfamily. CMGC Ser/Thr protein kinase family. CDC2/CDKX subfamily.</text>
</comment>
<reference evidence="13" key="1">
    <citation type="journal article" date="2020" name="Stud. Mycol.">
        <title>101 Dothideomycetes genomes: A test case for predicting lifestyles and emergence of pathogens.</title>
        <authorList>
            <person name="Haridas S."/>
            <person name="Albert R."/>
            <person name="Binder M."/>
            <person name="Bloem J."/>
            <person name="LaButti K."/>
            <person name="Salamov A."/>
            <person name="Andreopoulos B."/>
            <person name="Baker S."/>
            <person name="Barry K."/>
            <person name="Bills G."/>
            <person name="Bluhm B."/>
            <person name="Cannon C."/>
            <person name="Castanera R."/>
            <person name="Culley D."/>
            <person name="Daum C."/>
            <person name="Ezra D."/>
            <person name="Gonzalez J."/>
            <person name="Henrissat B."/>
            <person name="Kuo A."/>
            <person name="Liang C."/>
            <person name="Lipzen A."/>
            <person name="Lutzoni F."/>
            <person name="Magnuson J."/>
            <person name="Mondo S."/>
            <person name="Nolan M."/>
            <person name="Ohm R."/>
            <person name="Pangilinan J."/>
            <person name="Park H.-J."/>
            <person name="Ramirez L."/>
            <person name="Alfaro M."/>
            <person name="Sun H."/>
            <person name="Tritt A."/>
            <person name="Yoshinaga Y."/>
            <person name="Zwiers L.-H."/>
            <person name="Turgeon B."/>
            <person name="Goodwin S."/>
            <person name="Spatafora J."/>
            <person name="Crous P."/>
            <person name="Grigoriev I."/>
        </authorList>
    </citation>
    <scope>NUCLEOTIDE SEQUENCE [LARGE SCALE GENOMIC DNA]</scope>
    <source>
        <strain evidence="13">CECT 20119</strain>
    </source>
</reference>
<dbReference type="PANTHER" id="PTHR24056:SF107">
    <property type="entry name" value="CYCLIN-DEPENDENT KINASE 11A-RELATED"/>
    <property type="match status" value="1"/>
</dbReference>
<keyword evidence="3" id="KW-0723">Serine/threonine-protein kinase</keyword>
<feature type="compositionally biased region" description="Basic and acidic residues" evidence="10">
    <location>
        <begin position="14"/>
        <end position="42"/>
    </location>
</feature>